<dbReference type="AlphaFoldDB" id="A0A9D2K8B9"/>
<sequence>MPDKKPRNKFLRVITNKYFIVTFLFVVLITFVDRNNLIRWAGDYFEVLRQEKVMRQYQRGIRALDEKLNELTSNRDSIEKFAREQYYFHEKDEEVFIVD</sequence>
<evidence type="ECO:0000313" key="2">
    <source>
        <dbReference type="EMBL" id="HIZ85278.1"/>
    </source>
</evidence>
<evidence type="ECO:0000256" key="1">
    <source>
        <dbReference type="SAM" id="Phobius"/>
    </source>
</evidence>
<comment type="caution">
    <text evidence="2">The sequence shown here is derived from an EMBL/GenBank/DDBJ whole genome shotgun (WGS) entry which is preliminary data.</text>
</comment>
<keyword evidence="1" id="KW-0472">Membrane</keyword>
<name>A0A9D2K8B9_9BACT</name>
<keyword evidence="1" id="KW-0812">Transmembrane</keyword>
<protein>
    <submittedName>
        <fullName evidence="2">Septum formation initiator family protein</fullName>
    </submittedName>
</protein>
<reference evidence="2" key="1">
    <citation type="journal article" date="2021" name="PeerJ">
        <title>Extensive microbial diversity within the chicken gut microbiome revealed by metagenomics and culture.</title>
        <authorList>
            <person name="Gilroy R."/>
            <person name="Ravi A."/>
            <person name="Getino M."/>
            <person name="Pursley I."/>
            <person name="Horton D.L."/>
            <person name="Alikhan N.F."/>
            <person name="Baker D."/>
            <person name="Gharbi K."/>
            <person name="Hall N."/>
            <person name="Watson M."/>
            <person name="Adriaenssens E.M."/>
            <person name="Foster-Nyarko E."/>
            <person name="Jarju S."/>
            <person name="Secka A."/>
            <person name="Antonio M."/>
            <person name="Oren A."/>
            <person name="Chaudhuri R.R."/>
            <person name="La Ragione R."/>
            <person name="Hildebrand F."/>
            <person name="Pallen M.J."/>
        </authorList>
    </citation>
    <scope>NUCLEOTIDE SEQUENCE</scope>
    <source>
        <strain evidence="2">Gambia16-554</strain>
    </source>
</reference>
<dbReference type="Proteomes" id="UP000824115">
    <property type="component" value="Unassembled WGS sequence"/>
</dbReference>
<keyword evidence="1" id="KW-1133">Transmembrane helix</keyword>
<dbReference type="Pfam" id="PF04977">
    <property type="entry name" value="DivIC"/>
    <property type="match status" value="1"/>
</dbReference>
<gene>
    <name evidence="2" type="ORF">IAC04_02170</name>
</gene>
<proteinExistence type="predicted"/>
<dbReference type="EMBL" id="DXAW01000042">
    <property type="protein sequence ID" value="HIZ85278.1"/>
    <property type="molecule type" value="Genomic_DNA"/>
</dbReference>
<dbReference type="InterPro" id="IPR007060">
    <property type="entry name" value="FtsL/DivIC"/>
</dbReference>
<accession>A0A9D2K8B9</accession>
<reference evidence="2" key="2">
    <citation type="submission" date="2021-04" db="EMBL/GenBank/DDBJ databases">
        <authorList>
            <person name="Gilroy R."/>
        </authorList>
    </citation>
    <scope>NUCLEOTIDE SEQUENCE</scope>
    <source>
        <strain evidence="2">Gambia16-554</strain>
    </source>
</reference>
<organism evidence="2 3">
    <name type="scientific">Candidatus Coprenecus stercoravium</name>
    <dbReference type="NCBI Taxonomy" id="2840735"/>
    <lineage>
        <taxon>Bacteria</taxon>
        <taxon>Pseudomonadati</taxon>
        <taxon>Bacteroidota</taxon>
        <taxon>Bacteroidia</taxon>
        <taxon>Bacteroidales</taxon>
        <taxon>Rikenellaceae</taxon>
        <taxon>Rikenellaceae incertae sedis</taxon>
        <taxon>Candidatus Coprenecus</taxon>
    </lineage>
</organism>
<evidence type="ECO:0000313" key="3">
    <source>
        <dbReference type="Proteomes" id="UP000824115"/>
    </source>
</evidence>
<feature type="transmembrane region" description="Helical" evidence="1">
    <location>
        <begin position="14"/>
        <end position="32"/>
    </location>
</feature>